<dbReference type="NCBIfam" id="TIGR00177">
    <property type="entry name" value="molyb_syn"/>
    <property type="match status" value="1"/>
</dbReference>
<keyword evidence="5 11" id="KW-0500">Molybdenum</keyword>
<organism evidence="13 14">
    <name type="scientific">Bythopirellula goksoeyrii</name>
    <dbReference type="NCBI Taxonomy" id="1400387"/>
    <lineage>
        <taxon>Bacteria</taxon>
        <taxon>Pseudomonadati</taxon>
        <taxon>Planctomycetota</taxon>
        <taxon>Planctomycetia</taxon>
        <taxon>Pirellulales</taxon>
        <taxon>Lacipirellulaceae</taxon>
        <taxon>Bythopirellula</taxon>
    </lineage>
</organism>
<dbReference type="PROSITE" id="PS01079">
    <property type="entry name" value="MOCF_BIOSYNTHESIS_2"/>
    <property type="match status" value="1"/>
</dbReference>
<dbReference type="Gene3D" id="2.40.340.10">
    <property type="entry name" value="MoeA, C-terminal, domain IV"/>
    <property type="match status" value="1"/>
</dbReference>
<dbReference type="UniPathway" id="UPA00344"/>
<comment type="function">
    <text evidence="2 11">Catalyzes the insertion of molybdate into adenylated molybdopterin with the concomitant release of AMP.</text>
</comment>
<dbReference type="SUPFAM" id="SSF53218">
    <property type="entry name" value="Molybdenum cofactor biosynthesis proteins"/>
    <property type="match status" value="1"/>
</dbReference>
<dbReference type="Gene3D" id="3.90.105.10">
    <property type="entry name" value="Molybdopterin biosynthesis moea protein, domain 2"/>
    <property type="match status" value="1"/>
</dbReference>
<gene>
    <name evidence="13" type="primary">moeA</name>
    <name evidence="13" type="ORF">Pr1d_52910</name>
</gene>
<dbReference type="OrthoDB" id="9804758at2"/>
<dbReference type="InterPro" id="IPR001453">
    <property type="entry name" value="MoaB/Mog_dom"/>
</dbReference>
<keyword evidence="14" id="KW-1185">Reference proteome</keyword>
<keyword evidence="8 11" id="KW-0460">Magnesium</keyword>
<name>A0A5B9QVI9_9BACT</name>
<reference evidence="13 14" key="1">
    <citation type="submission" date="2019-08" db="EMBL/GenBank/DDBJ databases">
        <title>Deep-cultivation of Planctomycetes and their phenomic and genomic characterization uncovers novel biology.</title>
        <authorList>
            <person name="Wiegand S."/>
            <person name="Jogler M."/>
            <person name="Boedeker C."/>
            <person name="Pinto D."/>
            <person name="Vollmers J."/>
            <person name="Rivas-Marin E."/>
            <person name="Kohn T."/>
            <person name="Peeters S.H."/>
            <person name="Heuer A."/>
            <person name="Rast P."/>
            <person name="Oberbeckmann S."/>
            <person name="Bunk B."/>
            <person name="Jeske O."/>
            <person name="Meyerdierks A."/>
            <person name="Storesund J.E."/>
            <person name="Kallscheuer N."/>
            <person name="Luecker S."/>
            <person name="Lage O.M."/>
            <person name="Pohl T."/>
            <person name="Merkel B.J."/>
            <person name="Hornburger P."/>
            <person name="Mueller R.-W."/>
            <person name="Bruemmer F."/>
            <person name="Labrenz M."/>
            <person name="Spormann A.M."/>
            <person name="Op den Camp H."/>
            <person name="Overmann J."/>
            <person name="Amann R."/>
            <person name="Jetten M.S.M."/>
            <person name="Mascher T."/>
            <person name="Medema M.H."/>
            <person name="Devos D.P."/>
            <person name="Kaster A.-K."/>
            <person name="Ovreas L."/>
            <person name="Rohde M."/>
            <person name="Galperin M.Y."/>
            <person name="Jogler C."/>
        </authorList>
    </citation>
    <scope>NUCLEOTIDE SEQUENCE [LARGE SCALE GENOMIC DNA]</scope>
    <source>
        <strain evidence="13 14">Pr1d</strain>
    </source>
</reference>
<dbReference type="Gene3D" id="2.170.190.11">
    <property type="entry name" value="Molybdopterin biosynthesis moea protein, domain 3"/>
    <property type="match status" value="1"/>
</dbReference>
<dbReference type="GO" id="GO:0046872">
    <property type="term" value="F:metal ion binding"/>
    <property type="evidence" value="ECO:0007669"/>
    <property type="project" value="UniProtKB-UniRule"/>
</dbReference>
<dbReference type="GO" id="GO:0006777">
    <property type="term" value="P:Mo-molybdopterin cofactor biosynthetic process"/>
    <property type="evidence" value="ECO:0007669"/>
    <property type="project" value="UniProtKB-UniRule"/>
</dbReference>
<protein>
    <recommendedName>
        <fullName evidence="11">Molybdopterin molybdenumtransferase</fullName>
        <ecNumber evidence="11">2.10.1.1</ecNumber>
    </recommendedName>
</protein>
<dbReference type="InterPro" id="IPR036425">
    <property type="entry name" value="MoaB/Mog-like_dom_sf"/>
</dbReference>
<evidence type="ECO:0000256" key="7">
    <source>
        <dbReference type="ARBA" id="ARBA00022723"/>
    </source>
</evidence>
<evidence type="ECO:0000259" key="12">
    <source>
        <dbReference type="SMART" id="SM00852"/>
    </source>
</evidence>
<evidence type="ECO:0000256" key="6">
    <source>
        <dbReference type="ARBA" id="ARBA00022679"/>
    </source>
</evidence>
<dbReference type="GO" id="GO:0005829">
    <property type="term" value="C:cytosol"/>
    <property type="evidence" value="ECO:0007669"/>
    <property type="project" value="TreeGrafter"/>
</dbReference>
<dbReference type="Gene3D" id="3.40.980.10">
    <property type="entry name" value="MoaB/Mog-like domain"/>
    <property type="match status" value="1"/>
</dbReference>
<keyword evidence="6 11" id="KW-0808">Transferase</keyword>
<dbReference type="PANTHER" id="PTHR10192:SF5">
    <property type="entry name" value="GEPHYRIN"/>
    <property type="match status" value="1"/>
</dbReference>
<dbReference type="Pfam" id="PF00994">
    <property type="entry name" value="MoCF_biosynth"/>
    <property type="match status" value="1"/>
</dbReference>
<accession>A0A5B9QVI9</accession>
<evidence type="ECO:0000313" key="13">
    <source>
        <dbReference type="EMBL" id="QEG37943.1"/>
    </source>
</evidence>
<dbReference type="InterPro" id="IPR038987">
    <property type="entry name" value="MoeA-like"/>
</dbReference>
<evidence type="ECO:0000256" key="8">
    <source>
        <dbReference type="ARBA" id="ARBA00022842"/>
    </source>
</evidence>
<comment type="catalytic activity">
    <reaction evidence="10">
        <text>adenylyl-molybdopterin + molybdate = Mo-molybdopterin + AMP + H(+)</text>
        <dbReference type="Rhea" id="RHEA:35047"/>
        <dbReference type="ChEBI" id="CHEBI:15378"/>
        <dbReference type="ChEBI" id="CHEBI:36264"/>
        <dbReference type="ChEBI" id="CHEBI:62727"/>
        <dbReference type="ChEBI" id="CHEBI:71302"/>
        <dbReference type="ChEBI" id="CHEBI:456215"/>
        <dbReference type="EC" id="2.10.1.1"/>
    </reaction>
</comment>
<dbReference type="InterPro" id="IPR036688">
    <property type="entry name" value="MoeA_C_domain_IV_sf"/>
</dbReference>
<dbReference type="InterPro" id="IPR005111">
    <property type="entry name" value="MoeA_C_domain_IV"/>
</dbReference>
<dbReference type="FunFam" id="3.40.980.10:FF:000004">
    <property type="entry name" value="Molybdopterin molybdenumtransferase"/>
    <property type="match status" value="1"/>
</dbReference>
<sequence>MLTVTDALNLVAQSALPLPAKRVPLAESLSLKLAEGIVSDIDSPPFDKSMLDGYAVAVHDSSPTRKIVEEVIAGGVPHHAVQPGTTIRVMTGAPMPKGADAVVKIEDTTLLDDSTVQLPEKPTKAGYGIFTRGSSFHQGEEVLPTGKRLRSIDLALLAEVGRGKVQAIPRPRVAVLATGNELVECGKSLAPGQIRNSNSPMLVAALAEVGATAIELGIARDDPSELKAAIEKGLEADVLLVTGGVSAGVMDLVPGILTELGVKEVFHKVRMKPGKPLWFGVREQAAHRTLVFGLPGNPVSTLVSFVLFVRPALAALSGEPFEQSIALRGTLIGSTTHHGGRPTYHPCHLEQALDASLSVRPLPWRGSADLAALTRANGLIVLPAGDYELTVGTAVEVMRL</sequence>
<dbReference type="GO" id="GO:0061599">
    <property type="term" value="F:molybdopterin molybdotransferase activity"/>
    <property type="evidence" value="ECO:0007669"/>
    <property type="project" value="UniProtKB-UniRule"/>
</dbReference>
<evidence type="ECO:0000256" key="5">
    <source>
        <dbReference type="ARBA" id="ARBA00022505"/>
    </source>
</evidence>
<evidence type="ECO:0000256" key="3">
    <source>
        <dbReference type="ARBA" id="ARBA00005046"/>
    </source>
</evidence>
<dbReference type="Pfam" id="PF03454">
    <property type="entry name" value="MoeA_C"/>
    <property type="match status" value="1"/>
</dbReference>
<feature type="domain" description="MoaB/Mog" evidence="12">
    <location>
        <begin position="174"/>
        <end position="315"/>
    </location>
</feature>
<dbReference type="SMART" id="SM00852">
    <property type="entry name" value="MoCF_biosynth"/>
    <property type="match status" value="1"/>
</dbReference>
<dbReference type="NCBIfam" id="NF045515">
    <property type="entry name" value="Glp_gephyrin"/>
    <property type="match status" value="1"/>
</dbReference>
<keyword evidence="9 11" id="KW-0501">Molybdenum cofactor biosynthesis</keyword>
<comment type="pathway">
    <text evidence="3 11">Cofactor biosynthesis; molybdopterin biosynthesis.</text>
</comment>
<evidence type="ECO:0000256" key="4">
    <source>
        <dbReference type="ARBA" id="ARBA00010763"/>
    </source>
</evidence>
<evidence type="ECO:0000256" key="11">
    <source>
        <dbReference type="RuleBase" id="RU365090"/>
    </source>
</evidence>
<proteinExistence type="inferred from homology"/>
<dbReference type="SUPFAM" id="SSF63867">
    <property type="entry name" value="MoeA C-terminal domain-like"/>
    <property type="match status" value="1"/>
</dbReference>
<evidence type="ECO:0000256" key="9">
    <source>
        <dbReference type="ARBA" id="ARBA00023150"/>
    </source>
</evidence>
<dbReference type="InterPro" id="IPR005110">
    <property type="entry name" value="MoeA_linker/N"/>
</dbReference>
<dbReference type="EC" id="2.10.1.1" evidence="11"/>
<dbReference type="RefSeq" id="WP_148076108.1">
    <property type="nucleotide sequence ID" value="NZ_CP042913.1"/>
</dbReference>
<comment type="cofactor">
    <cofactor evidence="1 11">
        <name>Mg(2+)</name>
        <dbReference type="ChEBI" id="CHEBI:18420"/>
    </cofactor>
</comment>
<dbReference type="KEGG" id="bgok:Pr1d_52910"/>
<keyword evidence="7 11" id="KW-0479">Metal-binding</keyword>
<comment type="similarity">
    <text evidence="4 11">Belongs to the MoeA family.</text>
</comment>
<evidence type="ECO:0000256" key="1">
    <source>
        <dbReference type="ARBA" id="ARBA00001946"/>
    </source>
</evidence>
<dbReference type="EMBL" id="CP042913">
    <property type="protein sequence ID" value="QEG37943.1"/>
    <property type="molecule type" value="Genomic_DNA"/>
</dbReference>
<dbReference type="InterPro" id="IPR036135">
    <property type="entry name" value="MoeA_linker/N_sf"/>
</dbReference>
<dbReference type="Proteomes" id="UP000323917">
    <property type="component" value="Chromosome"/>
</dbReference>
<dbReference type="InterPro" id="IPR008284">
    <property type="entry name" value="MoCF_biosynth_CS"/>
</dbReference>
<dbReference type="FunFam" id="2.170.190.11:FF:000001">
    <property type="entry name" value="Molybdopterin molybdenumtransferase"/>
    <property type="match status" value="1"/>
</dbReference>
<dbReference type="CDD" id="cd00887">
    <property type="entry name" value="MoeA"/>
    <property type="match status" value="1"/>
</dbReference>
<evidence type="ECO:0000256" key="10">
    <source>
        <dbReference type="ARBA" id="ARBA00047317"/>
    </source>
</evidence>
<dbReference type="SUPFAM" id="SSF63882">
    <property type="entry name" value="MoeA N-terminal region -like"/>
    <property type="match status" value="1"/>
</dbReference>
<dbReference type="Pfam" id="PF03453">
    <property type="entry name" value="MoeA_N"/>
    <property type="match status" value="1"/>
</dbReference>
<evidence type="ECO:0000313" key="14">
    <source>
        <dbReference type="Proteomes" id="UP000323917"/>
    </source>
</evidence>
<evidence type="ECO:0000256" key="2">
    <source>
        <dbReference type="ARBA" id="ARBA00002901"/>
    </source>
</evidence>
<dbReference type="PANTHER" id="PTHR10192">
    <property type="entry name" value="MOLYBDOPTERIN BIOSYNTHESIS PROTEIN"/>
    <property type="match status" value="1"/>
</dbReference>
<dbReference type="AlphaFoldDB" id="A0A5B9QVI9"/>